<sequence>MPSKHSISLELNSQNYSDAMPIHQLVNNLEGPPPDEGDFAFSHSRMEMTYATPSFRLHAFERLDYFVEYTPNTIDFIHRDQNDTPLENNTVYNIDLSVSHLRASGIGVSFPLLEKDNYSFSLRTNYWYGKDIIDGRIHGSIAGDNSDITNYNGDLTLNYTYTEDHLLDRAREEFNGHGFGIDIMASGKLFQSTYWQLNIEDFLTRTLWSQATYTRANANTNSIRFDEDGRLSSVAVVSGFEGNKRHTQRLPIRTQGSITHAIQSQWNAAFGFNSIGFNTKSQHVIANVGLQYQREAFSLGGFYEPDTDSLRLSLNSRFLGIDINMDSLDEKEARRLGVNLRMTF</sequence>
<proteinExistence type="predicted"/>
<keyword evidence="2" id="KW-1185">Reference proteome</keyword>
<gene>
    <name evidence="1" type="ORF">GCM10007877_29690</name>
</gene>
<dbReference type="Proteomes" id="UP001156870">
    <property type="component" value="Unassembled WGS sequence"/>
</dbReference>
<comment type="caution">
    <text evidence="1">The sequence shown here is derived from an EMBL/GenBank/DDBJ whole genome shotgun (WGS) entry which is preliminary data.</text>
</comment>
<dbReference type="AlphaFoldDB" id="A0AA37TC21"/>
<protein>
    <submittedName>
        <fullName evidence="1">Uncharacterized protein</fullName>
    </submittedName>
</protein>
<evidence type="ECO:0000313" key="2">
    <source>
        <dbReference type="Proteomes" id="UP001156870"/>
    </source>
</evidence>
<organism evidence="1 2">
    <name type="scientific">Marinibactrum halimedae</name>
    <dbReference type="NCBI Taxonomy" id="1444977"/>
    <lineage>
        <taxon>Bacteria</taxon>
        <taxon>Pseudomonadati</taxon>
        <taxon>Pseudomonadota</taxon>
        <taxon>Gammaproteobacteria</taxon>
        <taxon>Cellvibrionales</taxon>
        <taxon>Cellvibrionaceae</taxon>
        <taxon>Marinibactrum</taxon>
    </lineage>
</organism>
<accession>A0AA37TC21</accession>
<reference evidence="1 2" key="1">
    <citation type="journal article" date="2014" name="Int. J. Syst. Evol. Microbiol.">
        <title>Complete genome sequence of Corynebacterium casei LMG S-19264T (=DSM 44701T), isolated from a smear-ripened cheese.</title>
        <authorList>
            <consortium name="US DOE Joint Genome Institute (JGI-PGF)"/>
            <person name="Walter F."/>
            <person name="Albersmeier A."/>
            <person name="Kalinowski J."/>
            <person name="Ruckert C."/>
        </authorList>
    </citation>
    <scope>NUCLEOTIDE SEQUENCE [LARGE SCALE GENOMIC DNA]</scope>
    <source>
        <strain evidence="1 2">NBRC 110095</strain>
    </source>
</reference>
<evidence type="ECO:0000313" key="1">
    <source>
        <dbReference type="EMBL" id="GLS27250.1"/>
    </source>
</evidence>
<name>A0AA37TC21_9GAMM</name>
<dbReference type="EMBL" id="BSPD01000073">
    <property type="protein sequence ID" value="GLS27250.1"/>
    <property type="molecule type" value="Genomic_DNA"/>
</dbReference>